<keyword evidence="3" id="KW-1185">Reference proteome</keyword>
<feature type="compositionally biased region" description="Polar residues" evidence="1">
    <location>
        <begin position="269"/>
        <end position="282"/>
    </location>
</feature>
<evidence type="ECO:0000313" key="2">
    <source>
        <dbReference type="EMBL" id="CAF2901182.1"/>
    </source>
</evidence>
<gene>
    <name evidence="2" type="ORF">LSAA_6942</name>
</gene>
<dbReference type="GO" id="GO:0005634">
    <property type="term" value="C:nucleus"/>
    <property type="evidence" value="ECO:0007669"/>
    <property type="project" value="TreeGrafter"/>
</dbReference>
<dbReference type="EMBL" id="HG994582">
    <property type="protein sequence ID" value="CAF2901182.1"/>
    <property type="molecule type" value="Genomic_DNA"/>
</dbReference>
<dbReference type="InterPro" id="IPR029071">
    <property type="entry name" value="Ubiquitin-like_domsf"/>
</dbReference>
<proteinExistence type="predicted"/>
<sequence>MASREEILANFQACTGIENVELAISQLEDAGWSFVDAVNKVIPGSDPSAPPTPIDISSSPEIISPLSSNRHSFVSLADDFVPGTSSTRLLEFDVQHGEKMIHLKVHDNESILTLKTLLHKETGFPACKQDLHGFRGVSHSFMSRDSTKLSELNLPKQNVLHLITPDPSPPSTSESTSSSMAENESNGESNNFKLTIEDQTNDKVYNLNFSPTLSVLSVKLGTSNVTNIPVSKQVWTGWPEDVNDDLSLAQLGIPQEHYLTLKRLEPKLPSTSSEGTSSTNPEPRSVSFMPEIDANMSDVDSDEEYEDAPEMEDEYFFSNNEGSSSTSKGRICPLIPDDYGDESLAGVKFAEEFAIRESCMQPAKDRKMLAVYLHHDSSVLTNVFCTQALCAESIVQFLNANFISFGWDLTNISNRVRATEMITREFGSVASLTVRNLDVERFPILALVYRLRGTTEIFKMIHGKVTLDELMSELLSAHETYTAQLRIEVREDEERAERDAVKREQDLAFEMSLQADREKQAQREREEEERKEQELLEEALRKSEEEARLLEEREKGKKRQLIEGRLPDEPTPDSKDASRLRIHYLFTKGYSEEEFKVLTSFPRRDLTSIDSSKTHQFFYKNINWIEGNRYGLIDVRVTVIHHQPSLNDRIFE</sequence>
<dbReference type="PANTHER" id="PTHR23322:SF96">
    <property type="entry name" value="FAS-ASSOCIATED FACTOR 1"/>
    <property type="match status" value="1"/>
</dbReference>
<protein>
    <submittedName>
        <fullName evidence="2">FAF1</fullName>
    </submittedName>
</protein>
<dbReference type="InterPro" id="IPR050730">
    <property type="entry name" value="UBX_domain-protein"/>
</dbReference>
<dbReference type="GO" id="GO:0043130">
    <property type="term" value="F:ubiquitin binding"/>
    <property type="evidence" value="ECO:0007669"/>
    <property type="project" value="TreeGrafter"/>
</dbReference>
<dbReference type="InterPro" id="IPR049483">
    <property type="entry name" value="FAF1_2-like_UAS"/>
</dbReference>
<dbReference type="AlphaFoldDB" id="A0A7R8CR32"/>
<evidence type="ECO:0000313" key="3">
    <source>
        <dbReference type="Proteomes" id="UP000675881"/>
    </source>
</evidence>
<dbReference type="Gene3D" id="3.10.20.90">
    <property type="entry name" value="Phosphatidylinositol 3-kinase Catalytic Subunit, Chain A, domain 1"/>
    <property type="match status" value="2"/>
</dbReference>
<dbReference type="Gene3D" id="1.10.8.10">
    <property type="entry name" value="DNA helicase RuvA subunit, C-terminal domain"/>
    <property type="match status" value="1"/>
</dbReference>
<dbReference type="PANTHER" id="PTHR23322">
    <property type="entry name" value="FAS-ASSOCIATED PROTEIN"/>
    <property type="match status" value="1"/>
</dbReference>
<dbReference type="SMART" id="SM00594">
    <property type="entry name" value="UAS"/>
    <property type="match status" value="1"/>
</dbReference>
<dbReference type="OrthoDB" id="6379019at2759"/>
<dbReference type="InterPro" id="IPR006577">
    <property type="entry name" value="UAS"/>
</dbReference>
<organism evidence="2 3">
    <name type="scientific">Lepeophtheirus salmonis</name>
    <name type="common">Salmon louse</name>
    <name type="synonym">Caligus salmonis</name>
    <dbReference type="NCBI Taxonomy" id="72036"/>
    <lineage>
        <taxon>Eukaryota</taxon>
        <taxon>Metazoa</taxon>
        <taxon>Ecdysozoa</taxon>
        <taxon>Arthropoda</taxon>
        <taxon>Crustacea</taxon>
        <taxon>Multicrustacea</taxon>
        <taxon>Hexanauplia</taxon>
        <taxon>Copepoda</taxon>
        <taxon>Siphonostomatoida</taxon>
        <taxon>Caligidae</taxon>
        <taxon>Lepeophtheirus</taxon>
    </lineage>
</organism>
<feature type="region of interest" description="Disordered" evidence="1">
    <location>
        <begin position="267"/>
        <end position="309"/>
    </location>
</feature>
<dbReference type="Gene3D" id="3.40.30.10">
    <property type="entry name" value="Glutaredoxin"/>
    <property type="match status" value="1"/>
</dbReference>
<reference evidence="2" key="1">
    <citation type="submission" date="2021-02" db="EMBL/GenBank/DDBJ databases">
        <authorList>
            <person name="Bekaert M."/>
        </authorList>
    </citation>
    <scope>NUCLEOTIDE SEQUENCE</scope>
    <source>
        <strain evidence="2">IoA-00</strain>
    </source>
</reference>
<feature type="compositionally biased region" description="Acidic residues" evidence="1">
    <location>
        <begin position="299"/>
        <end position="309"/>
    </location>
</feature>
<feature type="region of interest" description="Disordered" evidence="1">
    <location>
        <begin position="162"/>
        <end position="190"/>
    </location>
</feature>
<name>A0A7R8CR32_LEPSM</name>
<accession>A0A7R8CR32</accession>
<dbReference type="GO" id="GO:0005783">
    <property type="term" value="C:endoplasmic reticulum"/>
    <property type="evidence" value="ECO:0007669"/>
    <property type="project" value="TreeGrafter"/>
</dbReference>
<feature type="region of interest" description="Disordered" evidence="1">
    <location>
        <begin position="516"/>
        <end position="538"/>
    </location>
</feature>
<feature type="compositionally biased region" description="Polar residues" evidence="1">
    <location>
        <begin position="180"/>
        <end position="190"/>
    </location>
</feature>
<dbReference type="Pfam" id="PF21021">
    <property type="entry name" value="FAF1"/>
    <property type="match status" value="1"/>
</dbReference>
<dbReference type="Proteomes" id="UP000675881">
    <property type="component" value="Chromosome 3"/>
</dbReference>
<dbReference type="GO" id="GO:0036503">
    <property type="term" value="P:ERAD pathway"/>
    <property type="evidence" value="ECO:0007669"/>
    <property type="project" value="TreeGrafter"/>
</dbReference>
<evidence type="ECO:0000256" key="1">
    <source>
        <dbReference type="SAM" id="MobiDB-lite"/>
    </source>
</evidence>
<dbReference type="SUPFAM" id="SSF54236">
    <property type="entry name" value="Ubiquitin-like"/>
    <property type="match status" value="3"/>
</dbReference>